<dbReference type="RefSeq" id="XP_016643712.1">
    <property type="nucleotide sequence ID" value="XM_016786736.1"/>
</dbReference>
<name>A0A084G9A1_PSEDA</name>
<reference evidence="3 4" key="1">
    <citation type="journal article" date="2014" name="Genome Announc.">
        <title>Draft genome sequence of the pathogenic fungus Scedosporium apiospermum.</title>
        <authorList>
            <person name="Vandeputte P."/>
            <person name="Ghamrawi S."/>
            <person name="Rechenmann M."/>
            <person name="Iltis A."/>
            <person name="Giraud S."/>
            <person name="Fleury M."/>
            <person name="Thornton C."/>
            <person name="Delhaes L."/>
            <person name="Meyer W."/>
            <person name="Papon N."/>
            <person name="Bouchara J.P."/>
        </authorList>
    </citation>
    <scope>NUCLEOTIDE SEQUENCE [LARGE SCALE GENOMIC DNA]</scope>
    <source>
        <strain evidence="3 4">IHEM 14462</strain>
    </source>
</reference>
<dbReference type="Proteomes" id="UP000028545">
    <property type="component" value="Unassembled WGS sequence"/>
</dbReference>
<keyword evidence="4" id="KW-1185">Reference proteome</keyword>
<feature type="transmembrane region" description="Helical" evidence="1">
    <location>
        <begin position="513"/>
        <end position="536"/>
    </location>
</feature>
<dbReference type="KEGG" id="sapo:SAPIO_CDS4095"/>
<feature type="transmembrane region" description="Helical" evidence="1">
    <location>
        <begin position="318"/>
        <end position="339"/>
    </location>
</feature>
<dbReference type="VEuPathDB" id="FungiDB:SAPIO_CDS4095"/>
<comment type="caution">
    <text evidence="3">The sequence shown here is derived from an EMBL/GenBank/DDBJ whole genome shotgun (WGS) entry which is preliminary data.</text>
</comment>
<dbReference type="EMBL" id="JOWA01000090">
    <property type="protein sequence ID" value="KEZ43913.1"/>
    <property type="molecule type" value="Genomic_DNA"/>
</dbReference>
<protein>
    <submittedName>
        <fullName evidence="3">Uncharacterized protein</fullName>
    </submittedName>
</protein>
<dbReference type="AlphaFoldDB" id="A0A084G9A1"/>
<keyword evidence="1" id="KW-0472">Membrane</keyword>
<dbReference type="OrthoDB" id="5392263at2759"/>
<feature type="transmembrane region" description="Helical" evidence="1">
    <location>
        <begin position="134"/>
        <end position="153"/>
    </location>
</feature>
<sequence length="685" mass="76311">MHPFFPLLFVLLGVEAAVSNSSTALVEIYQPFLTNVPDDPSRFNPYLGGQSFESCCLLAINESLFIDNDTLRIRPNQTFFRGDMAMLERFPSFPCAATFNGTMEGPPQDFWTPYSWCRRRCPGWAATSPKTFSYWLKPLGAFILPSLIFCLSIPRRRRIEMPTALAASHGPDSTLFGLLIYAVKVLAAFVVSTIDILIWLSVVFAIAGPILVSAIYEALLDAGILRFLQGRLSSNSLSLHSRAHLLLIILIGNLDFDPAWHQSKLLVQDLSKDPFLSQSQMAAMEMPGFLSRPGSPASFHDSSSVKVKLRAILDSQSSFGATVGAPVLFYIASFIWSVYEIEASYGTYQSAHQISFGMMWMTIPHVALVTSILLAGNNPSAFQAAVSCDTSSENGTSVVRLGTPPLSASTSPCPALTRRRLFPFIYEGHWSTSPYRTAWVWNRGSNKARWIAKLADEHHPHLDALHGEVLGGRFGPMLWYSGFWAFVLIFIPVFFGGVVSYHTPSVGLGCWSLTMLCYGAVQLWLIILWLVSMLVWQRDANGRVIHDTTLIKKAGTWGGYVWYAGFALSVCIGIFTSVGATIFILIGLYSNCLCFTPLKARYWYNIMTNPDATIFWNSTTDAQLYYSQKWWFPAGVAGTVFMAAVACLGWWYQKRLRSRFHHLVERMSAVDEKHLRESTGAVHNG</sequence>
<feature type="transmembrane region" description="Helical" evidence="1">
    <location>
        <begin position="478"/>
        <end position="501"/>
    </location>
</feature>
<feature type="transmembrane region" description="Helical" evidence="1">
    <location>
        <begin position="174"/>
        <end position="191"/>
    </location>
</feature>
<dbReference type="GeneID" id="27723167"/>
<gene>
    <name evidence="3" type="ORF">SAPIO_CDS4095</name>
</gene>
<feature type="chain" id="PRO_5001775590" evidence="2">
    <location>
        <begin position="17"/>
        <end position="685"/>
    </location>
</feature>
<feature type="transmembrane region" description="Helical" evidence="1">
    <location>
        <begin position="560"/>
        <end position="589"/>
    </location>
</feature>
<dbReference type="HOGENOM" id="CLU_011353_0_0_1"/>
<evidence type="ECO:0000256" key="1">
    <source>
        <dbReference type="SAM" id="Phobius"/>
    </source>
</evidence>
<evidence type="ECO:0000313" key="4">
    <source>
        <dbReference type="Proteomes" id="UP000028545"/>
    </source>
</evidence>
<feature type="signal peptide" evidence="2">
    <location>
        <begin position="1"/>
        <end position="16"/>
    </location>
</feature>
<keyword evidence="2" id="KW-0732">Signal</keyword>
<keyword evidence="1" id="KW-1133">Transmembrane helix</keyword>
<accession>A0A084G9A1</accession>
<dbReference type="OMA" id="VEWMIIV"/>
<feature type="transmembrane region" description="Helical" evidence="1">
    <location>
        <begin position="197"/>
        <end position="219"/>
    </location>
</feature>
<feature type="transmembrane region" description="Helical" evidence="1">
    <location>
        <begin position="351"/>
        <end position="375"/>
    </location>
</feature>
<evidence type="ECO:0000256" key="2">
    <source>
        <dbReference type="SAM" id="SignalP"/>
    </source>
</evidence>
<feature type="transmembrane region" description="Helical" evidence="1">
    <location>
        <begin position="630"/>
        <end position="652"/>
    </location>
</feature>
<keyword evidence="1" id="KW-0812">Transmembrane</keyword>
<evidence type="ECO:0000313" key="3">
    <source>
        <dbReference type="EMBL" id="KEZ43913.1"/>
    </source>
</evidence>
<organism evidence="3 4">
    <name type="scientific">Pseudallescheria apiosperma</name>
    <name type="common">Scedosporium apiospermum</name>
    <dbReference type="NCBI Taxonomy" id="563466"/>
    <lineage>
        <taxon>Eukaryota</taxon>
        <taxon>Fungi</taxon>
        <taxon>Dikarya</taxon>
        <taxon>Ascomycota</taxon>
        <taxon>Pezizomycotina</taxon>
        <taxon>Sordariomycetes</taxon>
        <taxon>Hypocreomycetidae</taxon>
        <taxon>Microascales</taxon>
        <taxon>Microascaceae</taxon>
        <taxon>Scedosporium</taxon>
    </lineage>
</organism>
<proteinExistence type="predicted"/>